<dbReference type="Pfam" id="PF25917">
    <property type="entry name" value="BSH_RND"/>
    <property type="match status" value="1"/>
</dbReference>
<keyword evidence="4" id="KW-0732">Signal</keyword>
<dbReference type="RefSeq" id="WP_332617926.1">
    <property type="nucleotide sequence ID" value="NZ_JAXGFP010000007.1"/>
</dbReference>
<dbReference type="PROSITE" id="PS51257">
    <property type="entry name" value="PROKAR_LIPOPROTEIN"/>
    <property type="match status" value="1"/>
</dbReference>
<evidence type="ECO:0000256" key="2">
    <source>
        <dbReference type="SAM" id="Coils"/>
    </source>
</evidence>
<feature type="domain" description="Multidrug resistance protein MdtA-like barrel-sandwich hybrid" evidence="5">
    <location>
        <begin position="62"/>
        <end position="184"/>
    </location>
</feature>
<evidence type="ECO:0000256" key="1">
    <source>
        <dbReference type="ARBA" id="ARBA00009477"/>
    </source>
</evidence>
<keyword evidence="2" id="KW-0175">Coiled coil</keyword>
<gene>
    <name evidence="8" type="ORF">SNE34_13030</name>
</gene>
<dbReference type="EMBL" id="JAXGFP010000007">
    <property type="protein sequence ID" value="MEG3184930.1"/>
    <property type="molecule type" value="Genomic_DNA"/>
</dbReference>
<reference evidence="8 9" key="1">
    <citation type="journal article" date="2016" name="Int. J. Syst. Evol. Microbiol.">
        <title>Lysobacter erysipheiresistens sp. nov., an antagonist of powdery mildew, isolated from tobacco-cultivated soil.</title>
        <authorList>
            <person name="Xie B."/>
            <person name="Li T."/>
            <person name="Lin X."/>
            <person name="Wang C.J."/>
            <person name="Chen Y.J."/>
            <person name="Liu W.J."/>
            <person name="Zhao Z.W."/>
        </authorList>
    </citation>
    <scope>NUCLEOTIDE SEQUENCE [LARGE SCALE GENOMIC DNA]</scope>
    <source>
        <strain evidence="8 9">RS-LYSO-3</strain>
    </source>
</reference>
<feature type="signal peptide" evidence="4">
    <location>
        <begin position="1"/>
        <end position="20"/>
    </location>
</feature>
<sequence>MRIPTGLGAACALAIALTLAACGDDAPARDGARALAVTTQPVRMQPWSDTVQALGTVKARESVTLTAKVSETVEDVHFDSGDLVEAGAPLITLSGRQQRAGLAEAQAAANEAERLYQRQANLAEQQLIARAALDSQRATRDAANARVAQIRAQLSDRVIRAPFSGVLGLRQVSPGTLVTPGTAIATLDDTSRVYVDFPVPEAALAHLAAGQRLTATSAAYPGREFEGTVATVASRVDPSTRAVTVRGEFANPDRALRPGMLMQVTLIRPEREALLVPEIAVVQVGNSSFVYRVRADDTVERADIQIGSRRNGMAEVLSGLAVGDRIVVDGTGKLRPGEKVRATAEPATRPGDPGPGPVAATPAPAAPAEAAPAEPEPATEQARRPD</sequence>
<feature type="coiled-coil region" evidence="2">
    <location>
        <begin position="102"/>
        <end position="153"/>
    </location>
</feature>
<feature type="compositionally biased region" description="Low complexity" evidence="3">
    <location>
        <begin position="357"/>
        <end position="378"/>
    </location>
</feature>
<dbReference type="InterPro" id="IPR058637">
    <property type="entry name" value="YknX-like_C"/>
</dbReference>
<dbReference type="Gene3D" id="2.40.420.20">
    <property type="match status" value="1"/>
</dbReference>
<dbReference type="NCBIfam" id="TIGR01730">
    <property type="entry name" value="RND_mfp"/>
    <property type="match status" value="1"/>
</dbReference>
<protein>
    <submittedName>
        <fullName evidence="8">Efflux RND transporter periplasmic adaptor subunit</fullName>
    </submittedName>
</protein>
<dbReference type="Gene3D" id="2.40.50.100">
    <property type="match status" value="1"/>
</dbReference>
<dbReference type="InterPro" id="IPR006143">
    <property type="entry name" value="RND_pump_MFP"/>
</dbReference>
<dbReference type="Proteomes" id="UP001355056">
    <property type="component" value="Unassembled WGS sequence"/>
</dbReference>
<dbReference type="SUPFAM" id="SSF111369">
    <property type="entry name" value="HlyD-like secretion proteins"/>
    <property type="match status" value="1"/>
</dbReference>
<evidence type="ECO:0000256" key="4">
    <source>
        <dbReference type="SAM" id="SignalP"/>
    </source>
</evidence>
<accession>A0ABU7Z138</accession>
<evidence type="ECO:0000259" key="7">
    <source>
        <dbReference type="Pfam" id="PF25989"/>
    </source>
</evidence>
<dbReference type="PANTHER" id="PTHR30469">
    <property type="entry name" value="MULTIDRUG RESISTANCE PROTEIN MDTA"/>
    <property type="match status" value="1"/>
</dbReference>
<proteinExistence type="inferred from homology"/>
<dbReference type="InterPro" id="IPR058625">
    <property type="entry name" value="MdtA-like_BSH"/>
</dbReference>
<feature type="chain" id="PRO_5046669647" evidence="4">
    <location>
        <begin position="21"/>
        <end position="386"/>
    </location>
</feature>
<evidence type="ECO:0000313" key="9">
    <source>
        <dbReference type="Proteomes" id="UP001355056"/>
    </source>
</evidence>
<dbReference type="InterPro" id="IPR058792">
    <property type="entry name" value="Beta-barrel_RND_2"/>
</dbReference>
<dbReference type="PANTHER" id="PTHR30469:SF16">
    <property type="entry name" value="HAE1 FAMILY EFFLUX PUMP MFP COMPONENT"/>
    <property type="match status" value="1"/>
</dbReference>
<evidence type="ECO:0000256" key="3">
    <source>
        <dbReference type="SAM" id="MobiDB-lite"/>
    </source>
</evidence>
<evidence type="ECO:0000259" key="6">
    <source>
        <dbReference type="Pfam" id="PF25954"/>
    </source>
</evidence>
<comment type="similarity">
    <text evidence="1">Belongs to the membrane fusion protein (MFP) (TC 8.A.1) family.</text>
</comment>
<name>A0ABU7Z138_9GAMM</name>
<dbReference type="Pfam" id="PF25954">
    <property type="entry name" value="Beta-barrel_RND_2"/>
    <property type="match status" value="1"/>
</dbReference>
<comment type="caution">
    <text evidence="8">The sequence shown here is derived from an EMBL/GenBank/DDBJ whole genome shotgun (WGS) entry which is preliminary data.</text>
</comment>
<evidence type="ECO:0000313" key="8">
    <source>
        <dbReference type="EMBL" id="MEG3184930.1"/>
    </source>
</evidence>
<keyword evidence="9" id="KW-1185">Reference proteome</keyword>
<dbReference type="Gene3D" id="1.10.287.470">
    <property type="entry name" value="Helix hairpin bin"/>
    <property type="match status" value="1"/>
</dbReference>
<feature type="domain" description="YknX-like C-terminal permuted SH3-like" evidence="7">
    <location>
        <begin position="274"/>
        <end position="341"/>
    </location>
</feature>
<organism evidence="8 9">
    <name type="scientific">Novilysobacter erysipheiresistens</name>
    <dbReference type="NCBI Taxonomy" id="1749332"/>
    <lineage>
        <taxon>Bacteria</taxon>
        <taxon>Pseudomonadati</taxon>
        <taxon>Pseudomonadota</taxon>
        <taxon>Gammaproteobacteria</taxon>
        <taxon>Lysobacterales</taxon>
        <taxon>Lysobacteraceae</taxon>
        <taxon>Novilysobacter</taxon>
    </lineage>
</organism>
<feature type="domain" description="CusB-like beta-barrel" evidence="6">
    <location>
        <begin position="193"/>
        <end position="268"/>
    </location>
</feature>
<evidence type="ECO:0000259" key="5">
    <source>
        <dbReference type="Pfam" id="PF25917"/>
    </source>
</evidence>
<dbReference type="Gene3D" id="2.40.30.170">
    <property type="match status" value="1"/>
</dbReference>
<feature type="region of interest" description="Disordered" evidence="3">
    <location>
        <begin position="331"/>
        <end position="386"/>
    </location>
</feature>
<dbReference type="Pfam" id="PF25989">
    <property type="entry name" value="YknX_C"/>
    <property type="match status" value="1"/>
</dbReference>